<gene>
    <name evidence="5" type="ORF">HF999_09505</name>
</gene>
<dbReference type="AlphaFoldDB" id="A0A846X243"/>
<evidence type="ECO:0000313" key="6">
    <source>
        <dbReference type="Proteomes" id="UP000582646"/>
    </source>
</evidence>
<evidence type="ECO:0000256" key="3">
    <source>
        <dbReference type="ARBA" id="ARBA00022729"/>
    </source>
</evidence>
<evidence type="ECO:0000256" key="4">
    <source>
        <dbReference type="SAM" id="SignalP"/>
    </source>
</evidence>
<dbReference type="Gene3D" id="3.40.190.10">
    <property type="entry name" value="Periplasmic binding protein-like II"/>
    <property type="match status" value="1"/>
</dbReference>
<dbReference type="EMBL" id="JAAXOQ010000010">
    <property type="protein sequence ID" value="NKY18605.1"/>
    <property type="molecule type" value="Genomic_DNA"/>
</dbReference>
<feature type="signal peptide" evidence="4">
    <location>
        <begin position="1"/>
        <end position="25"/>
    </location>
</feature>
<dbReference type="InterPro" id="IPR050490">
    <property type="entry name" value="Bact_solute-bd_prot1"/>
</dbReference>
<name>A0A846X243_9ACTN</name>
<keyword evidence="6" id="KW-1185">Reference proteome</keyword>
<dbReference type="PANTHER" id="PTHR43649:SF34">
    <property type="entry name" value="ABC TRANSPORTER PERIPLASMIC-BINDING PROTEIN YCJN-RELATED"/>
    <property type="match status" value="1"/>
</dbReference>
<reference evidence="5 6" key="1">
    <citation type="submission" date="2020-04" db="EMBL/GenBank/DDBJ databases">
        <title>MicrobeNet Type strains.</title>
        <authorList>
            <person name="Nicholson A.C."/>
        </authorList>
    </citation>
    <scope>NUCLEOTIDE SEQUENCE [LARGE SCALE GENOMIC DNA]</scope>
    <source>
        <strain evidence="5 6">DSM 44113</strain>
    </source>
</reference>
<sequence>MEWKPVRRRALAVGLTVALGSSLLAGCGSSESGVVITVGTGADSIPALKKAAAGCSTSDYKVVTETMPRSADDTRLQWARRITGNDKSLSILALDVTWTAEFAAAGWLVDMPDDVVERTKKRVLAGPLKTATYQNKVYGVPAWANTQLLWYRKDLLSKLTGKPITSPPKLTWQQLLDYAAQSGKAGGPTGIAVTAAQYEGMVVWFNSLLESEGGRIVGDDGTTLVLGEQQNKDAMIRALQIMKDVTTAPGHAAGITNFMETEARLSMERGESLFELNWPFVLPSMQQNAAAGSVPWFGNELAKFKGVDKPDAGQLRQMNQLIRQKFDFAPYPQVKAGVPAKATLGGANLMVAKTAQHPDLAWKAVECLTNNESEKIYGLDAGTPPTVPAVYDDPEFITVYPAAKLIRDQMQENTAAVRPLTPSYQAMSTLLAAKLAPVGGWDPRSLADELIDAAQKAVDGKGLVP</sequence>
<dbReference type="Proteomes" id="UP000582646">
    <property type="component" value="Unassembled WGS sequence"/>
</dbReference>
<protein>
    <submittedName>
        <fullName evidence="5">Extracellular solute-binding protein</fullName>
    </submittedName>
</protein>
<feature type="chain" id="PRO_5039386974" evidence="4">
    <location>
        <begin position="26"/>
        <end position="465"/>
    </location>
</feature>
<dbReference type="PANTHER" id="PTHR43649">
    <property type="entry name" value="ARABINOSE-BINDING PROTEIN-RELATED"/>
    <property type="match status" value="1"/>
</dbReference>
<evidence type="ECO:0000313" key="5">
    <source>
        <dbReference type="EMBL" id="NKY18605.1"/>
    </source>
</evidence>
<accession>A0A846X243</accession>
<keyword evidence="2" id="KW-0813">Transport</keyword>
<comment type="caution">
    <text evidence="5">The sequence shown here is derived from an EMBL/GenBank/DDBJ whole genome shotgun (WGS) entry which is preliminary data.</text>
</comment>
<evidence type="ECO:0000256" key="1">
    <source>
        <dbReference type="ARBA" id="ARBA00008520"/>
    </source>
</evidence>
<dbReference type="SUPFAM" id="SSF53850">
    <property type="entry name" value="Periplasmic binding protein-like II"/>
    <property type="match status" value="1"/>
</dbReference>
<evidence type="ECO:0000256" key="2">
    <source>
        <dbReference type="ARBA" id="ARBA00022448"/>
    </source>
</evidence>
<dbReference type="InterPro" id="IPR006059">
    <property type="entry name" value="SBP"/>
</dbReference>
<dbReference type="RefSeq" id="WP_168545633.1">
    <property type="nucleotide sequence ID" value="NZ_BAAAKS010000007.1"/>
</dbReference>
<dbReference type="PROSITE" id="PS51257">
    <property type="entry name" value="PROKAR_LIPOPROTEIN"/>
    <property type="match status" value="1"/>
</dbReference>
<organism evidence="5 6">
    <name type="scientific">Tsukamurella spumae</name>
    <dbReference type="NCBI Taxonomy" id="44753"/>
    <lineage>
        <taxon>Bacteria</taxon>
        <taxon>Bacillati</taxon>
        <taxon>Actinomycetota</taxon>
        <taxon>Actinomycetes</taxon>
        <taxon>Mycobacteriales</taxon>
        <taxon>Tsukamurellaceae</taxon>
        <taxon>Tsukamurella</taxon>
    </lineage>
</organism>
<comment type="similarity">
    <text evidence="1">Belongs to the bacterial solute-binding protein 1 family.</text>
</comment>
<dbReference type="Pfam" id="PF01547">
    <property type="entry name" value="SBP_bac_1"/>
    <property type="match status" value="1"/>
</dbReference>
<proteinExistence type="inferred from homology"/>
<keyword evidence="3 4" id="KW-0732">Signal</keyword>